<dbReference type="EMBL" id="JASPKY010000581">
    <property type="protein sequence ID" value="KAK9692455.1"/>
    <property type="molecule type" value="Genomic_DNA"/>
</dbReference>
<dbReference type="AlphaFoldDB" id="A0AAW1ISQ6"/>
<dbReference type="Proteomes" id="UP001458880">
    <property type="component" value="Unassembled WGS sequence"/>
</dbReference>
<sequence length="94" mass="10344">MSAAVPYVKMQKQSLRGAAKEFGYVKMQKQSLRGAAKEFGVHVTTLKNYCDRSRDAVLSPTSPTSNSSSKLSLLKAGHDISINILARRKRNQCS</sequence>
<accession>A0AAW1ISQ6</accession>
<comment type="caution">
    <text evidence="1">The sequence shown here is derived from an EMBL/GenBank/DDBJ whole genome shotgun (WGS) entry which is preliminary data.</text>
</comment>
<gene>
    <name evidence="1" type="ORF">QE152_g35154</name>
</gene>
<name>A0AAW1ISQ6_POPJA</name>
<reference evidence="1 2" key="1">
    <citation type="journal article" date="2024" name="BMC Genomics">
        <title>De novo assembly and annotation of Popillia japonica's genome with initial clues to its potential as an invasive pest.</title>
        <authorList>
            <person name="Cucini C."/>
            <person name="Boschi S."/>
            <person name="Funari R."/>
            <person name="Cardaioli E."/>
            <person name="Iannotti N."/>
            <person name="Marturano G."/>
            <person name="Paoli F."/>
            <person name="Bruttini M."/>
            <person name="Carapelli A."/>
            <person name="Frati F."/>
            <person name="Nardi F."/>
        </authorList>
    </citation>
    <scope>NUCLEOTIDE SEQUENCE [LARGE SCALE GENOMIC DNA]</scope>
    <source>
        <strain evidence="1">DMR45628</strain>
    </source>
</reference>
<protein>
    <recommendedName>
        <fullName evidence="3">HTH psq-type domain-containing protein</fullName>
    </recommendedName>
</protein>
<keyword evidence="2" id="KW-1185">Reference proteome</keyword>
<evidence type="ECO:0008006" key="3">
    <source>
        <dbReference type="Google" id="ProtNLM"/>
    </source>
</evidence>
<evidence type="ECO:0000313" key="2">
    <source>
        <dbReference type="Proteomes" id="UP001458880"/>
    </source>
</evidence>
<organism evidence="1 2">
    <name type="scientific">Popillia japonica</name>
    <name type="common">Japanese beetle</name>
    <dbReference type="NCBI Taxonomy" id="7064"/>
    <lineage>
        <taxon>Eukaryota</taxon>
        <taxon>Metazoa</taxon>
        <taxon>Ecdysozoa</taxon>
        <taxon>Arthropoda</taxon>
        <taxon>Hexapoda</taxon>
        <taxon>Insecta</taxon>
        <taxon>Pterygota</taxon>
        <taxon>Neoptera</taxon>
        <taxon>Endopterygota</taxon>
        <taxon>Coleoptera</taxon>
        <taxon>Polyphaga</taxon>
        <taxon>Scarabaeiformia</taxon>
        <taxon>Scarabaeidae</taxon>
        <taxon>Rutelinae</taxon>
        <taxon>Popillia</taxon>
    </lineage>
</organism>
<proteinExistence type="predicted"/>
<evidence type="ECO:0000313" key="1">
    <source>
        <dbReference type="EMBL" id="KAK9692455.1"/>
    </source>
</evidence>